<dbReference type="Gene3D" id="2.60.120.1140">
    <property type="entry name" value="Protein of unknown function DUF192"/>
    <property type="match status" value="1"/>
</dbReference>
<organism evidence="1 2">
    <name type="scientific">Paenibacillus qinlingensis</name>
    <dbReference type="NCBI Taxonomy" id="1837343"/>
    <lineage>
        <taxon>Bacteria</taxon>
        <taxon>Bacillati</taxon>
        <taxon>Bacillota</taxon>
        <taxon>Bacilli</taxon>
        <taxon>Bacillales</taxon>
        <taxon>Paenibacillaceae</taxon>
        <taxon>Paenibacillus</taxon>
    </lineage>
</organism>
<sequence>MLLILEKSQTIIATQIQFADSFFTRFIGWMAKRTINDNECLIIHPCNSVHTFFMKFEIDILFLDESDYILSIREQMRPFRLTPIVQHAVRVVELKGGTIQQFNIEIGDRIVWGGRAGGERISMHNSFCDIYKEEN</sequence>
<evidence type="ECO:0000313" key="1">
    <source>
        <dbReference type="EMBL" id="MDR6551570.1"/>
    </source>
</evidence>
<reference evidence="1 2" key="1">
    <citation type="submission" date="2023-07" db="EMBL/GenBank/DDBJ databases">
        <title>Sorghum-associated microbial communities from plants grown in Nebraska, USA.</title>
        <authorList>
            <person name="Schachtman D."/>
        </authorList>
    </citation>
    <scope>NUCLEOTIDE SEQUENCE [LARGE SCALE GENOMIC DNA]</scope>
    <source>
        <strain evidence="1 2">CC258</strain>
    </source>
</reference>
<dbReference type="PANTHER" id="PTHR37953:SF1">
    <property type="entry name" value="UPF0127 PROTEIN MJ1496"/>
    <property type="match status" value="1"/>
</dbReference>
<keyword evidence="2" id="KW-1185">Reference proteome</keyword>
<dbReference type="InterPro" id="IPR003795">
    <property type="entry name" value="DUF192"/>
</dbReference>
<dbReference type="RefSeq" id="WP_310499145.1">
    <property type="nucleotide sequence ID" value="NZ_JAVDSB010000004.1"/>
</dbReference>
<evidence type="ECO:0000313" key="2">
    <source>
        <dbReference type="Proteomes" id="UP001267290"/>
    </source>
</evidence>
<name>A0ABU1NVV4_9BACL</name>
<protein>
    <submittedName>
        <fullName evidence="1">Uncharacterized membrane protein (UPF0127 family)</fullName>
    </submittedName>
</protein>
<proteinExistence type="predicted"/>
<dbReference type="Pfam" id="PF02643">
    <property type="entry name" value="DUF192"/>
    <property type="match status" value="1"/>
</dbReference>
<accession>A0ABU1NVV4</accession>
<dbReference type="EMBL" id="JAVDSB010000004">
    <property type="protein sequence ID" value="MDR6551570.1"/>
    <property type="molecule type" value="Genomic_DNA"/>
</dbReference>
<dbReference type="PANTHER" id="PTHR37953">
    <property type="entry name" value="UPF0127 PROTEIN MJ1496"/>
    <property type="match status" value="1"/>
</dbReference>
<dbReference type="Proteomes" id="UP001267290">
    <property type="component" value="Unassembled WGS sequence"/>
</dbReference>
<gene>
    <name evidence="1" type="ORF">J2736_002759</name>
</gene>
<dbReference type="InterPro" id="IPR038695">
    <property type="entry name" value="Saro_0823-like_sf"/>
</dbReference>
<comment type="caution">
    <text evidence="1">The sequence shown here is derived from an EMBL/GenBank/DDBJ whole genome shotgun (WGS) entry which is preliminary data.</text>
</comment>